<proteinExistence type="predicted"/>
<protein>
    <submittedName>
        <fullName evidence="1">Uncharacterized protein</fullName>
    </submittedName>
</protein>
<name>A0A6C0JTX3_9ZZZZ</name>
<reference evidence="1" key="1">
    <citation type="journal article" date="2020" name="Nature">
        <title>Giant virus diversity and host interactions through global metagenomics.</title>
        <authorList>
            <person name="Schulz F."/>
            <person name="Roux S."/>
            <person name="Paez-Espino D."/>
            <person name="Jungbluth S."/>
            <person name="Walsh D.A."/>
            <person name="Denef V.J."/>
            <person name="McMahon K.D."/>
            <person name="Konstantinidis K.T."/>
            <person name="Eloe-Fadrosh E.A."/>
            <person name="Kyrpides N.C."/>
            <person name="Woyke T."/>
        </authorList>
    </citation>
    <scope>NUCLEOTIDE SEQUENCE</scope>
    <source>
        <strain evidence="1">GVMAG-S-1038524-41</strain>
    </source>
</reference>
<organism evidence="1">
    <name type="scientific">viral metagenome</name>
    <dbReference type="NCBI Taxonomy" id="1070528"/>
    <lineage>
        <taxon>unclassified sequences</taxon>
        <taxon>metagenomes</taxon>
        <taxon>organismal metagenomes</taxon>
    </lineage>
</organism>
<dbReference type="AlphaFoldDB" id="A0A6C0JTX3"/>
<sequence length="477" mass="52349">MSNRRYLEIDSTYRNRKQYPNPSNFTVLIAQSGTRNAIHAYDPVSLAAPQKRWVPTKLILTGTVDIPANAPLNTPGEFVICIPIANKASKDTGYYVGAPIKIVTPAGETVQITGWNYLSSNATDDCFTVTVTPAFSQIPTGNVTFLPNTTDLANGSVFIPDGFMADHYYVGRILYNETRTNWRPIITYDGTTKLVGLNLSPQFGGPVTPGWALGDTFTIRKAPPQFTGVFPNPVPLVFPPSLNQQTSFYIPANTHVNVGDFIRFTSGAHMDTNCRVTKYIAIGTIVIDPNVDPPTLNTLPLVTTDCILNSVPANGDMFEILQFTRDNAVPFCYSGSLVSQQEMVCYEIELINLVIPNKTLTSGGRTAFYPYVYVELQNVSAASAGTKCVIYSNNPNSTRMLFRAAIDDIPAPVISPFVKIDGDGMVQTVKFKPNDNFKFGVYLPNGEPLQTVELDSFSPDYPDPLLQVSAMFSLKRL</sequence>
<accession>A0A6C0JTX3</accession>
<dbReference type="EMBL" id="MN740674">
    <property type="protein sequence ID" value="QHU07134.1"/>
    <property type="molecule type" value="Genomic_DNA"/>
</dbReference>
<evidence type="ECO:0000313" key="1">
    <source>
        <dbReference type="EMBL" id="QHU07134.1"/>
    </source>
</evidence>